<accession>A0ABS8RGY9</accession>
<dbReference type="PANTHER" id="PTHR46602">
    <property type="entry name" value="PROTEIN SUPPRESSOR OF GENE SILENCING 3"/>
    <property type="match status" value="1"/>
</dbReference>
<protein>
    <submittedName>
        <fullName evidence="2">Protein suppressor of gene silencing</fullName>
    </submittedName>
</protein>
<dbReference type="InterPro" id="IPR044287">
    <property type="entry name" value="SGS3"/>
</dbReference>
<dbReference type="EMBL" id="JACEIK010000006">
    <property type="protein sequence ID" value="MCD7446132.1"/>
    <property type="molecule type" value="Genomic_DNA"/>
</dbReference>
<gene>
    <name evidence="2" type="primary">SGS3_5</name>
    <name evidence="2" type="ORF">HAX54_041517</name>
</gene>
<dbReference type="PANTHER" id="PTHR46602:SF1">
    <property type="entry name" value="PROTEIN SUPPRESSOR OF GENE SILENCING 3"/>
    <property type="match status" value="1"/>
</dbReference>
<keyword evidence="3" id="KW-1185">Reference proteome</keyword>
<sequence>MSSNNRDAWKFSNSSGKQKAISKTSTIDEINVESWGNKKSTWGRPNIIQKLGFYNNDGSFNSPVTDDDVNVCELDELDFPDDENDVDEFQSDDNYDDHSNVKEMSCEVLKKNRWFKKIFECLDSLTVTKINDSVQQWHCLAYKGGPGEVMWFTGLHSLLSHTKTKGGSRTKLHRELAQLLEEELRQSGTSVVPLG</sequence>
<evidence type="ECO:0000256" key="1">
    <source>
        <dbReference type="SAM" id="MobiDB-lite"/>
    </source>
</evidence>
<dbReference type="Proteomes" id="UP000823775">
    <property type="component" value="Unassembled WGS sequence"/>
</dbReference>
<name>A0ABS8RGY9_DATST</name>
<reference evidence="2 3" key="1">
    <citation type="journal article" date="2021" name="BMC Genomics">
        <title>Datura genome reveals duplications of psychoactive alkaloid biosynthetic genes and high mutation rate following tissue culture.</title>
        <authorList>
            <person name="Rajewski A."/>
            <person name="Carter-House D."/>
            <person name="Stajich J."/>
            <person name="Litt A."/>
        </authorList>
    </citation>
    <scope>NUCLEOTIDE SEQUENCE [LARGE SCALE GENOMIC DNA]</scope>
    <source>
        <strain evidence="2">AR-01</strain>
    </source>
</reference>
<comment type="caution">
    <text evidence="2">The sequence shown here is derived from an EMBL/GenBank/DDBJ whole genome shotgun (WGS) entry which is preliminary data.</text>
</comment>
<evidence type="ECO:0000313" key="3">
    <source>
        <dbReference type="Proteomes" id="UP000823775"/>
    </source>
</evidence>
<evidence type="ECO:0000313" key="2">
    <source>
        <dbReference type="EMBL" id="MCD7446132.1"/>
    </source>
</evidence>
<feature type="region of interest" description="Disordered" evidence="1">
    <location>
        <begin position="1"/>
        <end position="24"/>
    </location>
</feature>
<organism evidence="2 3">
    <name type="scientific">Datura stramonium</name>
    <name type="common">Jimsonweed</name>
    <name type="synonym">Common thornapple</name>
    <dbReference type="NCBI Taxonomy" id="4076"/>
    <lineage>
        <taxon>Eukaryota</taxon>
        <taxon>Viridiplantae</taxon>
        <taxon>Streptophyta</taxon>
        <taxon>Embryophyta</taxon>
        <taxon>Tracheophyta</taxon>
        <taxon>Spermatophyta</taxon>
        <taxon>Magnoliopsida</taxon>
        <taxon>eudicotyledons</taxon>
        <taxon>Gunneridae</taxon>
        <taxon>Pentapetalae</taxon>
        <taxon>asterids</taxon>
        <taxon>lamiids</taxon>
        <taxon>Solanales</taxon>
        <taxon>Solanaceae</taxon>
        <taxon>Solanoideae</taxon>
        <taxon>Datureae</taxon>
        <taxon>Datura</taxon>
    </lineage>
</organism>
<proteinExistence type="predicted"/>